<feature type="site" description="Important for substrate specificity" evidence="4">
    <location>
        <position position="100"/>
    </location>
</feature>
<dbReference type="EMBL" id="CP001016">
    <property type="protein sequence ID" value="ACB95306.1"/>
    <property type="molecule type" value="Genomic_DNA"/>
</dbReference>
<keyword evidence="4" id="KW-0963">Cytoplasm</keyword>
<comment type="function">
    <text evidence="4">Nucleoside triphosphate pyrophosphatase that hydrolyzes dTTP and UTP. May have a dual role in cell division arrest and in preventing the incorporation of modified nucleotides into cellular nucleic acids.</text>
</comment>
<feature type="site" description="Important for substrate specificity" evidence="4">
    <location>
        <position position="35"/>
    </location>
</feature>
<dbReference type="STRING" id="395963.Bind_1675"/>
<dbReference type="NCBIfam" id="TIGR00172">
    <property type="entry name" value="maf"/>
    <property type="match status" value="1"/>
</dbReference>
<name>B2IC51_BEII9</name>
<evidence type="ECO:0000313" key="6">
    <source>
        <dbReference type="EMBL" id="ACB95306.1"/>
    </source>
</evidence>
<dbReference type="InterPro" id="IPR003697">
    <property type="entry name" value="Maf-like"/>
</dbReference>
<dbReference type="PANTHER" id="PTHR43213:SF5">
    <property type="entry name" value="BIFUNCTIONAL DTTP_UTP PYROPHOSPHATASE_METHYLTRANSFERASE PROTEIN-RELATED"/>
    <property type="match status" value="1"/>
</dbReference>
<evidence type="ECO:0000313" key="7">
    <source>
        <dbReference type="Proteomes" id="UP000001695"/>
    </source>
</evidence>
<dbReference type="GO" id="GO:0036218">
    <property type="term" value="F:dTTP diphosphatase activity"/>
    <property type="evidence" value="ECO:0007669"/>
    <property type="project" value="RHEA"/>
</dbReference>
<comment type="caution">
    <text evidence="4">Lacks conserved residue(s) required for the propagation of feature annotation.</text>
</comment>
<organism evidence="6 7">
    <name type="scientific">Beijerinckia indica subsp. indica (strain ATCC 9039 / DSM 1715 / NCIMB 8712)</name>
    <dbReference type="NCBI Taxonomy" id="395963"/>
    <lineage>
        <taxon>Bacteria</taxon>
        <taxon>Pseudomonadati</taxon>
        <taxon>Pseudomonadota</taxon>
        <taxon>Alphaproteobacteria</taxon>
        <taxon>Hyphomicrobiales</taxon>
        <taxon>Beijerinckiaceae</taxon>
        <taxon>Beijerinckia</taxon>
    </lineage>
</organism>
<dbReference type="eggNOG" id="COG0424">
    <property type="taxonomic scope" value="Bacteria"/>
</dbReference>
<protein>
    <recommendedName>
        <fullName evidence="4">dTTP/UTP pyrophosphatase</fullName>
        <shortName evidence="4">dTTPase/UTPase</shortName>
        <ecNumber evidence="4">3.6.1.9</ecNumber>
    </recommendedName>
    <alternativeName>
        <fullName evidence="4">Nucleoside triphosphate pyrophosphatase</fullName>
    </alternativeName>
    <alternativeName>
        <fullName evidence="4">Nucleotide pyrophosphatase</fullName>
        <shortName evidence="4">Nucleotide PPase</shortName>
    </alternativeName>
</protein>
<dbReference type="PIRSF" id="PIRSF006305">
    <property type="entry name" value="Maf"/>
    <property type="match status" value="1"/>
</dbReference>
<dbReference type="Gene3D" id="3.90.950.10">
    <property type="match status" value="1"/>
</dbReference>
<evidence type="ECO:0000256" key="3">
    <source>
        <dbReference type="ARBA" id="ARBA00023080"/>
    </source>
</evidence>
<dbReference type="GO" id="GO:0009117">
    <property type="term" value="P:nucleotide metabolic process"/>
    <property type="evidence" value="ECO:0007669"/>
    <property type="project" value="UniProtKB-KW"/>
</dbReference>
<dbReference type="SUPFAM" id="SSF52972">
    <property type="entry name" value="ITPase-like"/>
    <property type="match status" value="1"/>
</dbReference>
<evidence type="ECO:0000256" key="4">
    <source>
        <dbReference type="HAMAP-Rule" id="MF_00528"/>
    </source>
</evidence>
<gene>
    <name evidence="6" type="ordered locus">Bind_1675</name>
</gene>
<comment type="catalytic activity">
    <reaction evidence="4">
        <text>dTTP + H2O = dTMP + diphosphate + H(+)</text>
        <dbReference type="Rhea" id="RHEA:28534"/>
        <dbReference type="ChEBI" id="CHEBI:15377"/>
        <dbReference type="ChEBI" id="CHEBI:15378"/>
        <dbReference type="ChEBI" id="CHEBI:33019"/>
        <dbReference type="ChEBI" id="CHEBI:37568"/>
        <dbReference type="ChEBI" id="CHEBI:63528"/>
        <dbReference type="EC" id="3.6.1.9"/>
    </reaction>
</comment>
<dbReference type="Proteomes" id="UP000001695">
    <property type="component" value="Chromosome"/>
</dbReference>
<evidence type="ECO:0000256" key="1">
    <source>
        <dbReference type="ARBA" id="ARBA00001968"/>
    </source>
</evidence>
<keyword evidence="3 4" id="KW-0546">Nucleotide metabolism</keyword>
<evidence type="ECO:0000256" key="5">
    <source>
        <dbReference type="SAM" id="MobiDB-lite"/>
    </source>
</evidence>
<dbReference type="GO" id="GO:0005737">
    <property type="term" value="C:cytoplasm"/>
    <property type="evidence" value="ECO:0007669"/>
    <property type="project" value="UniProtKB-SubCell"/>
</dbReference>
<reference evidence="7" key="1">
    <citation type="submission" date="2008-03" db="EMBL/GenBank/DDBJ databases">
        <title>Complete sequence of chromosome of Beijerinckia indica subsp. indica ATCC 9039.</title>
        <authorList>
            <consortium name="US DOE Joint Genome Institute"/>
            <person name="Copeland A."/>
            <person name="Lucas S."/>
            <person name="Lapidus A."/>
            <person name="Glavina del Rio T."/>
            <person name="Dalin E."/>
            <person name="Tice H."/>
            <person name="Bruce D."/>
            <person name="Goodwin L."/>
            <person name="Pitluck S."/>
            <person name="LaButti K."/>
            <person name="Schmutz J."/>
            <person name="Larimer F."/>
            <person name="Land M."/>
            <person name="Hauser L."/>
            <person name="Kyrpides N."/>
            <person name="Mikhailova N."/>
            <person name="Dunfield P.F."/>
            <person name="Dedysh S.N."/>
            <person name="Liesack W."/>
            <person name="Saw J.H."/>
            <person name="Alam M."/>
            <person name="Chen Y."/>
            <person name="Murrell J.C."/>
            <person name="Richardson P."/>
        </authorList>
    </citation>
    <scope>NUCLEOTIDE SEQUENCE [LARGE SCALE GENOMIC DNA]</scope>
    <source>
        <strain evidence="7">ATCC 9039 / DSM 1715 / NCIMB 8712</strain>
    </source>
</reference>
<dbReference type="NCBIfam" id="NF002401">
    <property type="entry name" value="PRK01441.1"/>
    <property type="match status" value="1"/>
</dbReference>
<comment type="cofactor">
    <cofactor evidence="1 4">
        <name>a divalent metal cation</name>
        <dbReference type="ChEBI" id="CHEBI:60240"/>
    </cofactor>
</comment>
<keyword evidence="7" id="KW-1185">Reference proteome</keyword>
<comment type="similarity">
    <text evidence="4">Belongs to the Maf family. YhdE subfamily.</text>
</comment>
<proteinExistence type="inferred from homology"/>
<dbReference type="InterPro" id="IPR029001">
    <property type="entry name" value="ITPase-like_fam"/>
</dbReference>
<keyword evidence="2 4" id="KW-0378">Hydrolase</keyword>
<feature type="region of interest" description="Disordered" evidence="5">
    <location>
        <begin position="1"/>
        <end position="25"/>
    </location>
</feature>
<dbReference type="AlphaFoldDB" id="B2IC51"/>
<accession>B2IC51</accession>
<dbReference type="Pfam" id="PF02545">
    <property type="entry name" value="Maf"/>
    <property type="match status" value="1"/>
</dbReference>
<comment type="catalytic activity">
    <reaction evidence="4">
        <text>UTP + H2O = UMP + diphosphate + H(+)</text>
        <dbReference type="Rhea" id="RHEA:29395"/>
        <dbReference type="ChEBI" id="CHEBI:15377"/>
        <dbReference type="ChEBI" id="CHEBI:15378"/>
        <dbReference type="ChEBI" id="CHEBI:33019"/>
        <dbReference type="ChEBI" id="CHEBI:46398"/>
        <dbReference type="ChEBI" id="CHEBI:57865"/>
        <dbReference type="EC" id="3.6.1.9"/>
    </reaction>
</comment>
<dbReference type="KEGG" id="bid:Bind_1675"/>
<sequence length="228" mass="24557">MNTETRPGETHTQESQSGETRSVRPKLILASASPRRFALLQQIGLEPDALLPADLDETPEKGELPRKLASRLANEKATAAAAIVTARPEFAGAYLIAADTVVSVGRRILPKCEVAEEAEQCLELLSGRAHRVHTGVTLVTPKGALRHRLVESRLRFKRLSHRDIKAYLESGEWRGKAGGYAVQGLAGSFVLTLSGSYSAVVGLPLYETTVLLAGEGFPVHAGWKNGNV</sequence>
<comment type="subcellular location">
    <subcellularLocation>
        <location evidence="4">Cytoplasm</location>
    </subcellularLocation>
</comment>
<feature type="compositionally biased region" description="Basic and acidic residues" evidence="5">
    <location>
        <begin position="1"/>
        <end position="12"/>
    </location>
</feature>
<feature type="active site" description="Proton acceptor" evidence="4">
    <location>
        <position position="99"/>
    </location>
</feature>
<feature type="site" description="Important for substrate specificity" evidence="4">
    <location>
        <position position="183"/>
    </location>
</feature>
<dbReference type="PANTHER" id="PTHR43213">
    <property type="entry name" value="BIFUNCTIONAL DTTP/UTP PYROPHOSPHATASE/METHYLTRANSFERASE PROTEIN-RELATED"/>
    <property type="match status" value="1"/>
</dbReference>
<dbReference type="GO" id="GO:0036221">
    <property type="term" value="F:UTP diphosphatase activity"/>
    <property type="evidence" value="ECO:0007669"/>
    <property type="project" value="RHEA"/>
</dbReference>
<dbReference type="HOGENOM" id="CLU_040416_2_0_5"/>
<evidence type="ECO:0000256" key="2">
    <source>
        <dbReference type="ARBA" id="ARBA00022801"/>
    </source>
</evidence>
<dbReference type="HAMAP" id="MF_00528">
    <property type="entry name" value="Maf"/>
    <property type="match status" value="1"/>
</dbReference>
<dbReference type="EC" id="3.6.1.9" evidence="4"/>
<dbReference type="CDD" id="cd00555">
    <property type="entry name" value="Maf"/>
    <property type="match status" value="1"/>
</dbReference>
<reference evidence="6 7" key="2">
    <citation type="journal article" date="2010" name="J. Bacteriol.">
        <title>Complete genome sequence of Beijerinckia indica subsp. indica.</title>
        <authorList>
            <person name="Tamas I."/>
            <person name="Dedysh S.N."/>
            <person name="Liesack W."/>
            <person name="Stott M.B."/>
            <person name="Alam M."/>
            <person name="Murrell J.C."/>
            <person name="Dunfield P.F."/>
        </authorList>
    </citation>
    <scope>NUCLEOTIDE SEQUENCE [LARGE SCALE GENOMIC DNA]</scope>
    <source>
        <strain evidence="7">ATCC 9039 / DSM 1715 / NCIMB 8712</strain>
    </source>
</reference>